<feature type="domain" description="RING-type" evidence="5">
    <location>
        <begin position="5"/>
        <end position="45"/>
    </location>
</feature>
<evidence type="ECO:0000256" key="2">
    <source>
        <dbReference type="ARBA" id="ARBA00022833"/>
    </source>
</evidence>
<gene>
    <name evidence="6" type="ORF">JTE90_025725</name>
</gene>
<dbReference type="AlphaFoldDB" id="A0AAV6U351"/>
<evidence type="ECO:0000259" key="5">
    <source>
        <dbReference type="PROSITE" id="PS50089"/>
    </source>
</evidence>
<name>A0AAV6U351_9ARAC</name>
<dbReference type="SUPFAM" id="SSF57850">
    <property type="entry name" value="RING/U-box"/>
    <property type="match status" value="1"/>
</dbReference>
<dbReference type="Proteomes" id="UP000827092">
    <property type="component" value="Unassembled WGS sequence"/>
</dbReference>
<keyword evidence="1 3" id="KW-0863">Zinc-finger</keyword>
<keyword evidence="4" id="KW-0175">Coiled coil</keyword>
<organism evidence="6 7">
    <name type="scientific">Oedothorax gibbosus</name>
    <dbReference type="NCBI Taxonomy" id="931172"/>
    <lineage>
        <taxon>Eukaryota</taxon>
        <taxon>Metazoa</taxon>
        <taxon>Ecdysozoa</taxon>
        <taxon>Arthropoda</taxon>
        <taxon>Chelicerata</taxon>
        <taxon>Arachnida</taxon>
        <taxon>Araneae</taxon>
        <taxon>Araneomorphae</taxon>
        <taxon>Entelegynae</taxon>
        <taxon>Araneoidea</taxon>
        <taxon>Linyphiidae</taxon>
        <taxon>Erigoninae</taxon>
        <taxon>Oedothorax</taxon>
    </lineage>
</organism>
<dbReference type="GO" id="GO:0061630">
    <property type="term" value="F:ubiquitin protein ligase activity"/>
    <property type="evidence" value="ECO:0007669"/>
    <property type="project" value="TreeGrafter"/>
</dbReference>
<protein>
    <recommendedName>
        <fullName evidence="5">RING-type domain-containing protein</fullName>
    </recommendedName>
</protein>
<dbReference type="GO" id="GO:0008270">
    <property type="term" value="F:zinc ion binding"/>
    <property type="evidence" value="ECO:0007669"/>
    <property type="project" value="UniProtKB-KW"/>
</dbReference>
<dbReference type="GO" id="GO:0090734">
    <property type="term" value="C:site of DNA damage"/>
    <property type="evidence" value="ECO:0007669"/>
    <property type="project" value="TreeGrafter"/>
</dbReference>
<sequence>MNFSCPICLDLFVGNDICATPCGHVFHSKCILKWTDSSKACPECRKNLTRNNVIKLYFNTSHNDTLPTTNACLQNDLDSKDAELKGKDRELSLAKSKIKDLQEHSAKIEEMHQTMYQKYLAAESNLTSAKLQLQRIHKLETKVQQLTKENDRLESQVTQFSHIHTVLEGNQQEAEEVLREQGALLSKEVGGHVAKNMAALCSILKRELLSLKGKKEESKKREDELLYQLGIKNAKIKKLIETEVHLKQLLKTSSPSPRPVSCSSIGKKVFPCASKDSAVDGQWTPTNMANCRPSTLTKADENSDLTPISIPFTEKRKRLKQVVVNKGASPTLSNDNPFNIHFAKPVLSTFKRKMDHDEDSVTRVGYNGLGGHERVILAKARESITTKPYKKNPNVKKG</sequence>
<dbReference type="SMART" id="SM00184">
    <property type="entry name" value="RING"/>
    <property type="match status" value="1"/>
</dbReference>
<dbReference type="InterPro" id="IPR001841">
    <property type="entry name" value="Znf_RING"/>
</dbReference>
<dbReference type="PANTHER" id="PTHR46569">
    <property type="entry name" value="E3 UBIQUITIN-PROTEIN LIGASE TRAIP"/>
    <property type="match status" value="1"/>
</dbReference>
<dbReference type="GO" id="GO:0016567">
    <property type="term" value="P:protein ubiquitination"/>
    <property type="evidence" value="ECO:0007669"/>
    <property type="project" value="TreeGrafter"/>
</dbReference>
<keyword evidence="2" id="KW-0862">Zinc</keyword>
<evidence type="ECO:0000256" key="3">
    <source>
        <dbReference type="PROSITE-ProRule" id="PRU00175"/>
    </source>
</evidence>
<dbReference type="Pfam" id="PF13639">
    <property type="entry name" value="zf-RING_2"/>
    <property type="match status" value="1"/>
</dbReference>
<dbReference type="EMBL" id="JAFNEN010000697">
    <property type="protein sequence ID" value="KAG8178433.1"/>
    <property type="molecule type" value="Genomic_DNA"/>
</dbReference>
<comment type="caution">
    <text evidence="6">The sequence shown here is derived from an EMBL/GenBank/DDBJ whole genome shotgun (WGS) entry which is preliminary data.</text>
</comment>
<evidence type="ECO:0000313" key="6">
    <source>
        <dbReference type="EMBL" id="KAG8178433.1"/>
    </source>
</evidence>
<keyword evidence="1 3" id="KW-0479">Metal-binding</keyword>
<dbReference type="PROSITE" id="PS50089">
    <property type="entry name" value="ZF_RING_2"/>
    <property type="match status" value="1"/>
</dbReference>
<keyword evidence="7" id="KW-1185">Reference proteome</keyword>
<evidence type="ECO:0000313" key="7">
    <source>
        <dbReference type="Proteomes" id="UP000827092"/>
    </source>
</evidence>
<feature type="coiled-coil region" evidence="4">
    <location>
        <begin position="84"/>
        <end position="163"/>
    </location>
</feature>
<evidence type="ECO:0000256" key="1">
    <source>
        <dbReference type="ARBA" id="ARBA00022771"/>
    </source>
</evidence>
<dbReference type="InterPro" id="IPR052639">
    <property type="entry name" value="TRAIP_ubiq-protein_ligase"/>
</dbReference>
<reference evidence="6 7" key="1">
    <citation type="journal article" date="2022" name="Nat. Ecol. Evol.">
        <title>A masculinizing supergene underlies an exaggerated male reproductive morph in a spider.</title>
        <authorList>
            <person name="Hendrickx F."/>
            <person name="De Corte Z."/>
            <person name="Sonet G."/>
            <person name="Van Belleghem S.M."/>
            <person name="Kostlbacher S."/>
            <person name="Vangestel C."/>
        </authorList>
    </citation>
    <scope>NUCLEOTIDE SEQUENCE [LARGE SCALE GENOMIC DNA]</scope>
    <source>
        <strain evidence="6">W744_W776</strain>
    </source>
</reference>
<dbReference type="InterPro" id="IPR013083">
    <property type="entry name" value="Znf_RING/FYVE/PHD"/>
</dbReference>
<proteinExistence type="predicted"/>
<evidence type="ECO:0000256" key="4">
    <source>
        <dbReference type="SAM" id="Coils"/>
    </source>
</evidence>
<dbReference type="GO" id="GO:0005634">
    <property type="term" value="C:nucleus"/>
    <property type="evidence" value="ECO:0007669"/>
    <property type="project" value="TreeGrafter"/>
</dbReference>
<dbReference type="Gene3D" id="3.30.40.10">
    <property type="entry name" value="Zinc/RING finger domain, C3HC4 (zinc finger)"/>
    <property type="match status" value="1"/>
</dbReference>
<dbReference type="PANTHER" id="PTHR46569:SF1">
    <property type="entry name" value="E3 UBIQUITIN-PROTEIN LIGASE RFWD3-RELATED"/>
    <property type="match status" value="1"/>
</dbReference>
<dbReference type="GO" id="GO:0031297">
    <property type="term" value="P:replication fork processing"/>
    <property type="evidence" value="ECO:0007669"/>
    <property type="project" value="TreeGrafter"/>
</dbReference>
<accession>A0AAV6U351</accession>